<organism evidence="2 3">
    <name type="scientific">Prunus dulcis</name>
    <name type="common">Almond</name>
    <name type="synonym">Amygdalus dulcis</name>
    <dbReference type="NCBI Taxonomy" id="3755"/>
    <lineage>
        <taxon>Eukaryota</taxon>
        <taxon>Viridiplantae</taxon>
        <taxon>Streptophyta</taxon>
        <taxon>Embryophyta</taxon>
        <taxon>Tracheophyta</taxon>
        <taxon>Spermatophyta</taxon>
        <taxon>Magnoliopsida</taxon>
        <taxon>eudicotyledons</taxon>
        <taxon>Gunneridae</taxon>
        <taxon>Pentapetalae</taxon>
        <taxon>rosids</taxon>
        <taxon>fabids</taxon>
        <taxon>Rosales</taxon>
        <taxon>Rosaceae</taxon>
        <taxon>Amygdaloideae</taxon>
        <taxon>Amygdaleae</taxon>
        <taxon>Prunus</taxon>
    </lineage>
</organism>
<evidence type="ECO:0000313" key="3">
    <source>
        <dbReference type="Proteomes" id="UP001054821"/>
    </source>
</evidence>
<dbReference type="AlphaFoldDB" id="A0AAD4VIC3"/>
<accession>A0AAD4VIC3</accession>
<proteinExistence type="predicted"/>
<name>A0AAD4VIC3_PRUDU</name>
<evidence type="ECO:0000259" key="1">
    <source>
        <dbReference type="Pfam" id="PF14383"/>
    </source>
</evidence>
<evidence type="ECO:0000313" key="2">
    <source>
        <dbReference type="EMBL" id="KAI5325664.1"/>
    </source>
</evidence>
<dbReference type="EMBL" id="JAJFAZ020000006">
    <property type="protein sequence ID" value="KAI5325664.1"/>
    <property type="molecule type" value="Genomic_DNA"/>
</dbReference>
<dbReference type="PANTHER" id="PTHR35499:SF1">
    <property type="entry name" value="DUF3741 DOMAIN-CONTAINING PROTEIN"/>
    <property type="match status" value="1"/>
</dbReference>
<dbReference type="Proteomes" id="UP001054821">
    <property type="component" value="Chromosome 6"/>
</dbReference>
<keyword evidence="3" id="KW-1185">Reference proteome</keyword>
<feature type="domain" description="DUF3741" evidence="1">
    <location>
        <begin position="133"/>
        <end position="157"/>
    </location>
</feature>
<sequence length="215" mass="23656">MFIIRPLFLGTLQETTKSQILLLESSTVTKLDRPKEPATGTLSSYKGSGRPVTNRAYVEYYLGDYSDWLEEPCGAPPRPSEFLAMTIAVAVVFFISFHLSSLPTYPSDHITEEEEQAATSAEFYKDQDFKSMEKTESAATPSLVARLMGLESFPDVNCDGGCVNGQSTLHSISRSKSMNSMDRFAAGGDDPVQAQHRKVKIDTAHQILLTSMEGV</sequence>
<dbReference type="PANTHER" id="PTHR35499">
    <property type="entry name" value="OS05G0128300 PROTEIN"/>
    <property type="match status" value="1"/>
</dbReference>
<gene>
    <name evidence="2" type="ORF">L3X38_034738</name>
</gene>
<dbReference type="InterPro" id="IPR032795">
    <property type="entry name" value="DUF3741-assoc"/>
</dbReference>
<comment type="caution">
    <text evidence="2">The sequence shown here is derived from an EMBL/GenBank/DDBJ whole genome shotgun (WGS) entry which is preliminary data.</text>
</comment>
<protein>
    <recommendedName>
        <fullName evidence="1">DUF3741 domain-containing protein</fullName>
    </recommendedName>
</protein>
<reference evidence="2 3" key="1">
    <citation type="journal article" date="2022" name="G3 (Bethesda)">
        <title>Whole-genome sequence and methylome profiling of the almond [Prunus dulcis (Mill.) D.A. Webb] cultivar 'Nonpareil'.</title>
        <authorList>
            <person name="D'Amico-Willman K.M."/>
            <person name="Ouma W.Z."/>
            <person name="Meulia T."/>
            <person name="Sideli G.M."/>
            <person name="Gradziel T.M."/>
            <person name="Fresnedo-Ramirez J."/>
        </authorList>
    </citation>
    <scope>NUCLEOTIDE SEQUENCE [LARGE SCALE GENOMIC DNA]</scope>
    <source>
        <strain evidence="2">Clone GOH B32 T37-40</strain>
    </source>
</reference>
<dbReference type="Pfam" id="PF14383">
    <property type="entry name" value="VARLMGL"/>
    <property type="match status" value="1"/>
</dbReference>